<name>A0A8J5SRA1_ZIZPA</name>
<reference evidence="2" key="1">
    <citation type="journal article" date="2021" name="bioRxiv">
        <title>Whole Genome Assembly and Annotation of Northern Wild Rice, Zizania palustris L., Supports a Whole Genome Duplication in the Zizania Genus.</title>
        <authorList>
            <person name="Haas M."/>
            <person name="Kono T."/>
            <person name="Macchietto M."/>
            <person name="Millas R."/>
            <person name="McGilp L."/>
            <person name="Shao M."/>
            <person name="Duquette J."/>
            <person name="Hirsch C.N."/>
            <person name="Kimball J."/>
        </authorList>
    </citation>
    <scope>NUCLEOTIDE SEQUENCE</scope>
    <source>
        <tissue evidence="2">Fresh leaf tissue</tissue>
    </source>
</reference>
<accession>A0A8J5SRA1</accession>
<evidence type="ECO:0000256" key="1">
    <source>
        <dbReference type="SAM" id="MobiDB-lite"/>
    </source>
</evidence>
<evidence type="ECO:0000313" key="2">
    <source>
        <dbReference type="EMBL" id="KAG8074412.1"/>
    </source>
</evidence>
<sequence length="99" mass="10924">MTGSTRGGGRKRRGCVKRKDDAGVKSGIAEGQTVRLKPKHAETVAMASDVEKDHESDSDADVRKKGSYTGREESDQQKLEIELREKALESLRAKKTTNH</sequence>
<gene>
    <name evidence="2" type="ORF">GUJ93_ZPchr0006g40603</name>
</gene>
<feature type="region of interest" description="Disordered" evidence="1">
    <location>
        <begin position="1"/>
        <end position="79"/>
    </location>
</feature>
<dbReference type="Proteomes" id="UP000729402">
    <property type="component" value="Unassembled WGS sequence"/>
</dbReference>
<protein>
    <submittedName>
        <fullName evidence="2">Uncharacterized protein</fullName>
    </submittedName>
</protein>
<dbReference type="OrthoDB" id="163257at2759"/>
<comment type="caution">
    <text evidence="2">The sequence shown here is derived from an EMBL/GenBank/DDBJ whole genome shotgun (WGS) entry which is preliminary data.</text>
</comment>
<dbReference type="AlphaFoldDB" id="A0A8J5SRA1"/>
<dbReference type="EMBL" id="JAAALK010000283">
    <property type="protein sequence ID" value="KAG8074412.1"/>
    <property type="molecule type" value="Genomic_DNA"/>
</dbReference>
<reference evidence="2" key="2">
    <citation type="submission" date="2021-02" db="EMBL/GenBank/DDBJ databases">
        <authorList>
            <person name="Kimball J.A."/>
            <person name="Haas M.W."/>
            <person name="Macchietto M."/>
            <person name="Kono T."/>
            <person name="Duquette J."/>
            <person name="Shao M."/>
        </authorList>
    </citation>
    <scope>NUCLEOTIDE SEQUENCE</scope>
    <source>
        <tissue evidence="2">Fresh leaf tissue</tissue>
    </source>
</reference>
<keyword evidence="3" id="KW-1185">Reference proteome</keyword>
<organism evidence="2 3">
    <name type="scientific">Zizania palustris</name>
    <name type="common">Northern wild rice</name>
    <dbReference type="NCBI Taxonomy" id="103762"/>
    <lineage>
        <taxon>Eukaryota</taxon>
        <taxon>Viridiplantae</taxon>
        <taxon>Streptophyta</taxon>
        <taxon>Embryophyta</taxon>
        <taxon>Tracheophyta</taxon>
        <taxon>Spermatophyta</taxon>
        <taxon>Magnoliopsida</taxon>
        <taxon>Liliopsida</taxon>
        <taxon>Poales</taxon>
        <taxon>Poaceae</taxon>
        <taxon>BOP clade</taxon>
        <taxon>Oryzoideae</taxon>
        <taxon>Oryzeae</taxon>
        <taxon>Zizaniinae</taxon>
        <taxon>Zizania</taxon>
    </lineage>
</organism>
<proteinExistence type="predicted"/>
<evidence type="ECO:0000313" key="3">
    <source>
        <dbReference type="Proteomes" id="UP000729402"/>
    </source>
</evidence>
<feature type="compositionally biased region" description="Basic and acidic residues" evidence="1">
    <location>
        <begin position="49"/>
        <end position="79"/>
    </location>
</feature>